<comment type="caution">
    <text evidence="2">The sequence shown here is derived from an EMBL/GenBank/DDBJ whole genome shotgun (WGS) entry which is preliminary data.</text>
</comment>
<feature type="compositionally biased region" description="Basic and acidic residues" evidence="1">
    <location>
        <begin position="128"/>
        <end position="143"/>
    </location>
</feature>
<feature type="compositionally biased region" description="Basic and acidic residues" evidence="1">
    <location>
        <begin position="53"/>
        <end position="72"/>
    </location>
</feature>
<organism evidence="2 3">
    <name type="scientific">Caerostris extrusa</name>
    <name type="common">Bark spider</name>
    <name type="synonym">Caerostris bankana</name>
    <dbReference type="NCBI Taxonomy" id="172846"/>
    <lineage>
        <taxon>Eukaryota</taxon>
        <taxon>Metazoa</taxon>
        <taxon>Ecdysozoa</taxon>
        <taxon>Arthropoda</taxon>
        <taxon>Chelicerata</taxon>
        <taxon>Arachnida</taxon>
        <taxon>Araneae</taxon>
        <taxon>Araneomorphae</taxon>
        <taxon>Entelegynae</taxon>
        <taxon>Araneoidea</taxon>
        <taxon>Araneidae</taxon>
        <taxon>Caerostris</taxon>
    </lineage>
</organism>
<feature type="region of interest" description="Disordered" evidence="1">
    <location>
        <begin position="53"/>
        <end position="90"/>
    </location>
</feature>
<sequence>MESSEFNFSIDDDVPSANDIAILKLEKGLPLRQRALKSNRHFRYLLFTHTLRSREEERSRSQFSPREPRGENDVTTDGRVGGRKDYGDPGISITVENSDFWDNSFLRTEHNSAILKRLRSNEISVTRTQDEIKVSSNPTEKDSSSQPTSGVLSRRIV</sequence>
<dbReference type="EMBL" id="BPLR01010124">
    <property type="protein sequence ID" value="GIY37128.1"/>
    <property type="molecule type" value="Genomic_DNA"/>
</dbReference>
<gene>
    <name evidence="2" type="ORF">CEXT_259101</name>
</gene>
<name>A0AAV4SZT3_CAEEX</name>
<protein>
    <submittedName>
        <fullName evidence="2">Uncharacterized protein</fullName>
    </submittedName>
</protein>
<feature type="region of interest" description="Disordered" evidence="1">
    <location>
        <begin position="127"/>
        <end position="157"/>
    </location>
</feature>
<dbReference type="AlphaFoldDB" id="A0AAV4SZT3"/>
<evidence type="ECO:0000256" key="1">
    <source>
        <dbReference type="SAM" id="MobiDB-lite"/>
    </source>
</evidence>
<accession>A0AAV4SZT3</accession>
<proteinExistence type="predicted"/>
<keyword evidence="3" id="KW-1185">Reference proteome</keyword>
<dbReference type="Proteomes" id="UP001054945">
    <property type="component" value="Unassembled WGS sequence"/>
</dbReference>
<evidence type="ECO:0000313" key="2">
    <source>
        <dbReference type="EMBL" id="GIY37128.1"/>
    </source>
</evidence>
<reference evidence="2 3" key="1">
    <citation type="submission" date="2021-06" db="EMBL/GenBank/DDBJ databases">
        <title>Caerostris extrusa draft genome.</title>
        <authorList>
            <person name="Kono N."/>
            <person name="Arakawa K."/>
        </authorList>
    </citation>
    <scope>NUCLEOTIDE SEQUENCE [LARGE SCALE GENOMIC DNA]</scope>
</reference>
<evidence type="ECO:0000313" key="3">
    <source>
        <dbReference type="Proteomes" id="UP001054945"/>
    </source>
</evidence>